<dbReference type="Proteomes" id="UP000704712">
    <property type="component" value="Unassembled WGS sequence"/>
</dbReference>
<evidence type="ECO:0000313" key="2">
    <source>
        <dbReference type="EMBL" id="KAF4148568.1"/>
    </source>
</evidence>
<dbReference type="EMBL" id="JAACNO010000259">
    <property type="protein sequence ID" value="KAF4148568.1"/>
    <property type="molecule type" value="Genomic_DNA"/>
</dbReference>
<comment type="caution">
    <text evidence="1">The sequence shown here is derived from an EMBL/GenBank/DDBJ whole genome shotgun (WGS) entry which is preliminary data.</text>
</comment>
<dbReference type="AlphaFoldDB" id="A0A833T102"/>
<dbReference type="Gene3D" id="1.25.40.120">
    <property type="entry name" value="Protein prenylyltransferase"/>
    <property type="match status" value="1"/>
</dbReference>
<protein>
    <submittedName>
        <fullName evidence="1">Uncharacterized protein</fullName>
    </submittedName>
</protein>
<dbReference type="EMBL" id="JAACNO010000103">
    <property type="protein sequence ID" value="KAF4150003.1"/>
    <property type="molecule type" value="Genomic_DNA"/>
</dbReference>
<name>A0A833T102_PHYIN</name>
<keyword evidence="4" id="KW-1185">Reference proteome</keyword>
<reference evidence="1" key="1">
    <citation type="submission" date="2020-04" db="EMBL/GenBank/DDBJ databases">
        <title>Hybrid Assembly of Korean Phytophthora infestans isolates.</title>
        <authorList>
            <person name="Prokchorchik M."/>
            <person name="Lee Y."/>
            <person name="Seo J."/>
            <person name="Cho J.-H."/>
            <person name="Park Y.-E."/>
            <person name="Jang D.-C."/>
            <person name="Im J.-S."/>
            <person name="Choi J.-G."/>
            <person name="Park H.-J."/>
            <person name="Lee G.-B."/>
            <person name="Lee Y.-G."/>
            <person name="Hong S.-Y."/>
            <person name="Cho K."/>
            <person name="Sohn K.H."/>
        </authorList>
    </citation>
    <scope>NUCLEOTIDE SEQUENCE</scope>
    <source>
        <strain evidence="1">KR_1_A1</strain>
        <strain evidence="2">KR_2_A2</strain>
    </source>
</reference>
<dbReference type="EMBL" id="WSZM01000054">
    <property type="protein sequence ID" value="KAF4045242.1"/>
    <property type="molecule type" value="Genomic_DNA"/>
</dbReference>
<evidence type="ECO:0000313" key="3">
    <source>
        <dbReference type="EMBL" id="KAF4150003.1"/>
    </source>
</evidence>
<gene>
    <name evidence="1" type="ORF">GN244_ATG02374</name>
    <name evidence="3" type="ORF">GN958_ATG00796</name>
    <name evidence="2" type="ORF">GN958_ATG02241</name>
</gene>
<sequence>MVELVESSAEDASGFLKSQVQWLNELLEVISEAKWVVVMLADLQFHLSVITKVSGWEEAKKPSVELYDRAIALDPDHRHCYEDMKKKHV</sequence>
<organism evidence="1 4">
    <name type="scientific">Phytophthora infestans</name>
    <name type="common">Potato late blight agent</name>
    <name type="synonym">Botrytis infestans</name>
    <dbReference type="NCBI Taxonomy" id="4787"/>
    <lineage>
        <taxon>Eukaryota</taxon>
        <taxon>Sar</taxon>
        <taxon>Stramenopiles</taxon>
        <taxon>Oomycota</taxon>
        <taxon>Peronosporomycetes</taxon>
        <taxon>Peronosporales</taxon>
        <taxon>Peronosporaceae</taxon>
        <taxon>Phytophthora</taxon>
    </lineage>
</organism>
<accession>A0A833T102</accession>
<dbReference type="Proteomes" id="UP000602510">
    <property type="component" value="Unassembled WGS sequence"/>
</dbReference>
<proteinExistence type="predicted"/>
<evidence type="ECO:0000313" key="1">
    <source>
        <dbReference type="EMBL" id="KAF4045242.1"/>
    </source>
</evidence>
<evidence type="ECO:0000313" key="4">
    <source>
        <dbReference type="Proteomes" id="UP000602510"/>
    </source>
</evidence>